<dbReference type="InterPro" id="IPR051320">
    <property type="entry name" value="Viral_Replic_Matur_Polypro"/>
</dbReference>
<reference evidence="1 2" key="1">
    <citation type="submission" date="2019-06" db="EMBL/GenBank/DDBJ databases">
        <title>Genomics analysis of Aphanomyces spp. identifies a new class of oomycete effector associated with host adaptation.</title>
        <authorList>
            <person name="Gaulin E."/>
        </authorList>
    </citation>
    <scope>NUCLEOTIDE SEQUENCE [LARGE SCALE GENOMIC DNA]</scope>
    <source>
        <strain evidence="1 2">E</strain>
    </source>
</reference>
<name>A0A6A5A3Z6_APHAT</name>
<evidence type="ECO:0008006" key="3">
    <source>
        <dbReference type="Google" id="ProtNLM"/>
    </source>
</evidence>
<organism evidence="1 2">
    <name type="scientific">Aphanomyces astaci</name>
    <name type="common">Crayfish plague agent</name>
    <dbReference type="NCBI Taxonomy" id="112090"/>
    <lineage>
        <taxon>Eukaryota</taxon>
        <taxon>Sar</taxon>
        <taxon>Stramenopiles</taxon>
        <taxon>Oomycota</taxon>
        <taxon>Saprolegniomycetes</taxon>
        <taxon>Saprolegniales</taxon>
        <taxon>Verrucalvaceae</taxon>
        <taxon>Aphanomyces</taxon>
    </lineage>
</organism>
<protein>
    <recommendedName>
        <fullName evidence="3">Reverse transcriptase domain-containing protein</fullName>
    </recommendedName>
</protein>
<gene>
    <name evidence="1" type="ORF">AaE_004792</name>
</gene>
<dbReference type="AlphaFoldDB" id="A0A6A5A3Z6"/>
<sequence>MPMLEVILDHLFALDEESQEMFSFLTDTTVYTPTRVPIVGSRNVQDELYRSLLIWLDDLLGYDKSKEGLLSALERVLVICESRRLKLNPKKCRLFEIEAGWCGRILTSEGVKHDPEASKGCKM</sequence>
<dbReference type="PANTHER" id="PTHR33064">
    <property type="entry name" value="POL PROTEIN"/>
    <property type="match status" value="1"/>
</dbReference>
<evidence type="ECO:0000313" key="2">
    <source>
        <dbReference type="Proteomes" id="UP000469452"/>
    </source>
</evidence>
<dbReference type="InterPro" id="IPR043502">
    <property type="entry name" value="DNA/RNA_pol_sf"/>
</dbReference>
<accession>A0A6A5A3Z6</accession>
<dbReference type="SUPFAM" id="SSF56672">
    <property type="entry name" value="DNA/RNA polymerases"/>
    <property type="match status" value="1"/>
</dbReference>
<dbReference type="Gene3D" id="3.30.70.270">
    <property type="match status" value="1"/>
</dbReference>
<dbReference type="EMBL" id="VJMI01010365">
    <property type="protein sequence ID" value="KAF0755993.1"/>
    <property type="molecule type" value="Genomic_DNA"/>
</dbReference>
<dbReference type="InterPro" id="IPR043128">
    <property type="entry name" value="Rev_trsase/Diguanyl_cyclase"/>
</dbReference>
<dbReference type="PANTHER" id="PTHR33064:SF37">
    <property type="entry name" value="RIBONUCLEASE H"/>
    <property type="match status" value="1"/>
</dbReference>
<evidence type="ECO:0000313" key="1">
    <source>
        <dbReference type="EMBL" id="KAF0755993.1"/>
    </source>
</evidence>
<proteinExistence type="predicted"/>
<dbReference type="Proteomes" id="UP000469452">
    <property type="component" value="Unassembled WGS sequence"/>
</dbReference>
<comment type="caution">
    <text evidence="1">The sequence shown here is derived from an EMBL/GenBank/DDBJ whole genome shotgun (WGS) entry which is preliminary data.</text>
</comment>